<reference evidence="2" key="1">
    <citation type="journal article" date="2020" name="Stud. Mycol.">
        <title>101 Dothideomycetes genomes: a test case for predicting lifestyles and emergence of pathogens.</title>
        <authorList>
            <person name="Haridas S."/>
            <person name="Albert R."/>
            <person name="Binder M."/>
            <person name="Bloem J."/>
            <person name="Labutti K."/>
            <person name="Salamov A."/>
            <person name="Andreopoulos B."/>
            <person name="Baker S."/>
            <person name="Barry K."/>
            <person name="Bills G."/>
            <person name="Bluhm B."/>
            <person name="Cannon C."/>
            <person name="Castanera R."/>
            <person name="Culley D."/>
            <person name="Daum C."/>
            <person name="Ezra D."/>
            <person name="Gonzalez J."/>
            <person name="Henrissat B."/>
            <person name="Kuo A."/>
            <person name="Liang C."/>
            <person name="Lipzen A."/>
            <person name="Lutzoni F."/>
            <person name="Magnuson J."/>
            <person name="Mondo S."/>
            <person name="Nolan M."/>
            <person name="Ohm R."/>
            <person name="Pangilinan J."/>
            <person name="Park H.-J."/>
            <person name="Ramirez L."/>
            <person name="Alfaro M."/>
            <person name="Sun H."/>
            <person name="Tritt A."/>
            <person name="Yoshinaga Y."/>
            <person name="Zwiers L.-H."/>
            <person name="Turgeon B."/>
            <person name="Goodwin S."/>
            <person name="Spatafora J."/>
            <person name="Crous P."/>
            <person name="Grigoriev I."/>
        </authorList>
    </citation>
    <scope>NUCLEOTIDE SEQUENCE</scope>
    <source>
        <strain evidence="2">CBS 279.74</strain>
    </source>
</reference>
<protein>
    <submittedName>
        <fullName evidence="2">Uncharacterized protein</fullName>
    </submittedName>
</protein>
<dbReference type="AlphaFoldDB" id="A0A6G1KMP5"/>
<organism evidence="2 3">
    <name type="scientific">Pleomassaria siparia CBS 279.74</name>
    <dbReference type="NCBI Taxonomy" id="1314801"/>
    <lineage>
        <taxon>Eukaryota</taxon>
        <taxon>Fungi</taxon>
        <taxon>Dikarya</taxon>
        <taxon>Ascomycota</taxon>
        <taxon>Pezizomycotina</taxon>
        <taxon>Dothideomycetes</taxon>
        <taxon>Pleosporomycetidae</taxon>
        <taxon>Pleosporales</taxon>
        <taxon>Pleomassariaceae</taxon>
        <taxon>Pleomassaria</taxon>
    </lineage>
</organism>
<dbReference type="Proteomes" id="UP000799428">
    <property type="component" value="Unassembled WGS sequence"/>
</dbReference>
<evidence type="ECO:0000313" key="3">
    <source>
        <dbReference type="Proteomes" id="UP000799428"/>
    </source>
</evidence>
<dbReference type="EMBL" id="MU005765">
    <property type="protein sequence ID" value="KAF2714166.1"/>
    <property type="molecule type" value="Genomic_DNA"/>
</dbReference>
<evidence type="ECO:0000256" key="1">
    <source>
        <dbReference type="SAM" id="MobiDB-lite"/>
    </source>
</evidence>
<evidence type="ECO:0000313" key="2">
    <source>
        <dbReference type="EMBL" id="KAF2714166.1"/>
    </source>
</evidence>
<feature type="region of interest" description="Disordered" evidence="1">
    <location>
        <begin position="1"/>
        <end position="57"/>
    </location>
</feature>
<name>A0A6G1KMP5_9PLEO</name>
<feature type="compositionally biased region" description="Acidic residues" evidence="1">
    <location>
        <begin position="13"/>
        <end position="32"/>
    </location>
</feature>
<sequence length="125" mass="14410">MTAHENTIQPAEDFNELEMDMGEESPYDENEHDNETQRPIPMRKSYIGVDPSAPPQTAKFQKDWTVHMSIIANGIQRKGTFYIGKSQYQSSGAFWQYQLVDPLTLKPYANGAWIRESKLKLQKKT</sequence>
<gene>
    <name evidence="2" type="ORF">K504DRAFT_462595</name>
</gene>
<keyword evidence="3" id="KW-1185">Reference proteome</keyword>
<proteinExistence type="predicted"/>
<accession>A0A6G1KMP5</accession>
<dbReference type="OrthoDB" id="3913514at2759"/>